<dbReference type="PROSITE" id="PS50011">
    <property type="entry name" value="PROTEIN_KINASE_DOM"/>
    <property type="match status" value="1"/>
</dbReference>
<feature type="transmembrane region" description="Helical" evidence="7">
    <location>
        <begin position="443"/>
        <end position="464"/>
    </location>
</feature>
<keyword evidence="2 5" id="KW-0547">Nucleotide-binding</keyword>
<sequence length="667" mass="70063">MELLAPSDPRVVGPYRPRAVLGQGGMGRVYLATGPSGERVAVKLVRDMYSAQDPGFRSRLRREADAARRVRSPRTAQVVAADTEAAIPWVAYEFRHGPSLSHALQVTGPLPEDSVLYLARGLAEALRDIHTCEFVHRDLSTGNVLLGADGPVVIDFGIARNAAAGGDAGDVTTVTRPGTLVGAPGFMSPEQAMGLDLTPVSDIFSLGTILLTAATGTNPFRDTSPSETRRRVIETTPQATLRDERLRAVVDACLVKDPGGRATADGLLAMLAGLPAPPPGTWPEAVRRIATEQQEQVYWLTHGDPSAPLPGPQELDPAMVFGPPSAGAPQPVQPPPAPRADVIDAVPPAGPAFSPLPSQAGPWSGATPAVPVPGQLPGAGPAPGEYPAVRYPVPAGPPSGQVPVAGAPDPAADVMANLAAYHHQGRADIGVALPPRRRGRTGLWIGAGIAAVLVVLVVLSLTVFRGLLPVPPPATPVAATPSADVSPSVSPSPTPSPTVSRNTNPEAGEPEYLAEEGECVHRDPEKETVWGMDDKCGVGSFEVARRIEGEKAAGDCSRGADHEKYFGPSENPGDDVLLCLTLNYPGDAWKTEKGDCVHRPGPVDSYEFEIVDCDSKKADGRVLKLLDVATRSGREAGKVCPDGTTNWTSWHLDGFDESAYTMCYKKL</sequence>
<dbReference type="Gene3D" id="3.30.200.20">
    <property type="entry name" value="Phosphorylase Kinase, domain 1"/>
    <property type="match status" value="1"/>
</dbReference>
<keyword evidence="10" id="KW-1185">Reference proteome</keyword>
<feature type="domain" description="Protein kinase" evidence="8">
    <location>
        <begin position="15"/>
        <end position="274"/>
    </location>
</feature>
<dbReference type="RefSeq" id="WP_344104244.1">
    <property type="nucleotide sequence ID" value="NZ_BAAANL010000006.1"/>
</dbReference>
<evidence type="ECO:0000256" key="5">
    <source>
        <dbReference type="PROSITE-ProRule" id="PRU10141"/>
    </source>
</evidence>
<dbReference type="PANTHER" id="PTHR43289">
    <property type="entry name" value="MITOGEN-ACTIVATED PROTEIN KINASE KINASE KINASE 20-RELATED"/>
    <property type="match status" value="1"/>
</dbReference>
<dbReference type="PROSITE" id="PS00109">
    <property type="entry name" value="PROTEIN_KINASE_TYR"/>
    <property type="match status" value="1"/>
</dbReference>
<dbReference type="SUPFAM" id="SSF56112">
    <property type="entry name" value="Protein kinase-like (PK-like)"/>
    <property type="match status" value="1"/>
</dbReference>
<feature type="compositionally biased region" description="Low complexity" evidence="6">
    <location>
        <begin position="476"/>
        <end position="489"/>
    </location>
</feature>
<name>A0ABP4ZV14_9MICO</name>
<feature type="binding site" evidence="5">
    <location>
        <position position="43"/>
    </location>
    <ligand>
        <name>ATP</name>
        <dbReference type="ChEBI" id="CHEBI:30616"/>
    </ligand>
</feature>
<comment type="caution">
    <text evidence="9">The sequence shown here is derived from an EMBL/GenBank/DDBJ whole genome shotgun (WGS) entry which is preliminary data.</text>
</comment>
<dbReference type="InterPro" id="IPR000719">
    <property type="entry name" value="Prot_kinase_dom"/>
</dbReference>
<dbReference type="Proteomes" id="UP001501094">
    <property type="component" value="Unassembled WGS sequence"/>
</dbReference>
<evidence type="ECO:0000256" key="1">
    <source>
        <dbReference type="ARBA" id="ARBA00022679"/>
    </source>
</evidence>
<gene>
    <name evidence="9" type="ORF">GCM10009751_29360</name>
</gene>
<keyword evidence="4 5" id="KW-0067">ATP-binding</keyword>
<keyword evidence="1" id="KW-0808">Transferase</keyword>
<evidence type="ECO:0000256" key="3">
    <source>
        <dbReference type="ARBA" id="ARBA00022777"/>
    </source>
</evidence>
<dbReference type="PROSITE" id="PS00107">
    <property type="entry name" value="PROTEIN_KINASE_ATP"/>
    <property type="match status" value="1"/>
</dbReference>
<dbReference type="InterPro" id="IPR017441">
    <property type="entry name" value="Protein_kinase_ATP_BS"/>
</dbReference>
<evidence type="ECO:0000256" key="4">
    <source>
        <dbReference type="ARBA" id="ARBA00022840"/>
    </source>
</evidence>
<keyword evidence="7" id="KW-1133">Transmembrane helix</keyword>
<evidence type="ECO:0000259" key="8">
    <source>
        <dbReference type="PROSITE" id="PS50011"/>
    </source>
</evidence>
<dbReference type="EMBL" id="BAAANL010000006">
    <property type="protein sequence ID" value="GAA1868865.1"/>
    <property type="molecule type" value="Genomic_DNA"/>
</dbReference>
<evidence type="ECO:0000313" key="10">
    <source>
        <dbReference type="Proteomes" id="UP001501094"/>
    </source>
</evidence>
<dbReference type="PANTHER" id="PTHR43289:SF34">
    <property type="entry name" value="SERINE_THREONINE-PROTEIN KINASE YBDM-RELATED"/>
    <property type="match status" value="1"/>
</dbReference>
<evidence type="ECO:0000313" key="9">
    <source>
        <dbReference type="EMBL" id="GAA1868865.1"/>
    </source>
</evidence>
<evidence type="ECO:0000256" key="6">
    <source>
        <dbReference type="SAM" id="MobiDB-lite"/>
    </source>
</evidence>
<dbReference type="InterPro" id="IPR008266">
    <property type="entry name" value="Tyr_kinase_AS"/>
</dbReference>
<protein>
    <recommendedName>
        <fullName evidence="8">Protein kinase domain-containing protein</fullName>
    </recommendedName>
</protein>
<evidence type="ECO:0000256" key="2">
    <source>
        <dbReference type="ARBA" id="ARBA00022741"/>
    </source>
</evidence>
<dbReference type="Gene3D" id="1.10.510.10">
    <property type="entry name" value="Transferase(Phosphotransferase) domain 1"/>
    <property type="match status" value="1"/>
</dbReference>
<reference evidence="10" key="1">
    <citation type="journal article" date="2019" name="Int. J. Syst. Evol. Microbiol.">
        <title>The Global Catalogue of Microorganisms (GCM) 10K type strain sequencing project: providing services to taxonomists for standard genome sequencing and annotation.</title>
        <authorList>
            <consortium name="The Broad Institute Genomics Platform"/>
            <consortium name="The Broad Institute Genome Sequencing Center for Infectious Disease"/>
            <person name="Wu L."/>
            <person name="Ma J."/>
        </authorList>
    </citation>
    <scope>NUCLEOTIDE SEQUENCE [LARGE SCALE GENOMIC DNA]</scope>
    <source>
        <strain evidence="10">JCM 14326</strain>
    </source>
</reference>
<organism evidence="9 10">
    <name type="scientific">Myceligenerans crystallogenes</name>
    <dbReference type="NCBI Taxonomy" id="316335"/>
    <lineage>
        <taxon>Bacteria</taxon>
        <taxon>Bacillati</taxon>
        <taxon>Actinomycetota</taxon>
        <taxon>Actinomycetes</taxon>
        <taxon>Micrococcales</taxon>
        <taxon>Promicromonosporaceae</taxon>
        <taxon>Myceligenerans</taxon>
    </lineage>
</organism>
<dbReference type="Pfam" id="PF00069">
    <property type="entry name" value="Pkinase"/>
    <property type="match status" value="1"/>
</dbReference>
<dbReference type="CDD" id="cd14014">
    <property type="entry name" value="STKc_PknB_like"/>
    <property type="match status" value="1"/>
</dbReference>
<dbReference type="InterPro" id="IPR011009">
    <property type="entry name" value="Kinase-like_dom_sf"/>
</dbReference>
<accession>A0ABP4ZV14</accession>
<keyword evidence="3" id="KW-0418">Kinase</keyword>
<evidence type="ECO:0000256" key="7">
    <source>
        <dbReference type="SAM" id="Phobius"/>
    </source>
</evidence>
<feature type="region of interest" description="Disordered" evidence="6">
    <location>
        <begin position="476"/>
        <end position="508"/>
    </location>
</feature>
<proteinExistence type="predicted"/>
<keyword evidence="7" id="KW-0472">Membrane</keyword>
<keyword evidence="7" id="KW-0812">Transmembrane</keyword>